<dbReference type="PANTHER" id="PTHR39184:SF1">
    <property type="entry name" value="PBSX PHAGE TERMINASE LARGE SUBUNIT"/>
    <property type="match status" value="1"/>
</dbReference>
<dbReference type="InterPro" id="IPR035413">
    <property type="entry name" value="Terminase_L_C"/>
</dbReference>
<name>A0ABX4C008_9FLAO</name>
<evidence type="ECO:0000259" key="1">
    <source>
        <dbReference type="Pfam" id="PF04466"/>
    </source>
</evidence>
<dbReference type="InterPro" id="IPR027417">
    <property type="entry name" value="P-loop_NTPase"/>
</dbReference>
<dbReference type="RefSeq" id="WP_052480255.1">
    <property type="nucleotide sequence ID" value="NZ_JPRK01000021.1"/>
</dbReference>
<accession>A0ABX4C008</accession>
<protein>
    <recommendedName>
        <fullName evidence="5">Terminase</fullName>
    </recommendedName>
</protein>
<sequence>MITPTTAFTKIAALQKPIRCIQGGTSAGKTYSILHYLILYALKRDVLISVVAESIPVLKRGAYKDFQDIITKMGLYDEKFHNKTDRTYQLNDSTFEFFSADDSTKLRGSRRDILFINEANNISFEAFQELNIRTKKFTFLDYNPTAPFYAHTDLIGQDNVDFLIVTYKDNEFLDIKIVTEIETWKEKASTSEYFANRWKVMGLGQLGIQSGAIITDWTEIDSVPLNAELLGSGLDFGFTNDPTALVSVYRYNGEIIIDEVVYQKGLLNSQLASLIKSSEAKNTVIYADSAEPKSIAELKYYGLKVLPVMKGKDSINYGLQLIQEQNLRVTSRSLNLIKEFQNYTWMKDKEGNSTSVPIDTYNHIIDALRYFFLMKFSKKSTHFNLKYSKWKR</sequence>
<proteinExistence type="predicted"/>
<dbReference type="InterPro" id="IPR035412">
    <property type="entry name" value="Terminase_L_N"/>
</dbReference>
<feature type="domain" description="Phage terminase large subunit C-terminal" evidence="2">
    <location>
        <begin position="235"/>
        <end position="372"/>
    </location>
</feature>
<gene>
    <name evidence="3" type="ORF">B0A73_17770</name>
</gene>
<reference evidence="3 4" key="1">
    <citation type="submission" date="2016-11" db="EMBL/GenBank/DDBJ databases">
        <title>Whole genomes of Flavobacteriaceae.</title>
        <authorList>
            <person name="Stine C."/>
            <person name="Li C."/>
            <person name="Tadesse D."/>
        </authorList>
    </citation>
    <scope>NUCLEOTIDE SEQUENCE [LARGE SCALE GENOMIC DNA]</scope>
    <source>
        <strain evidence="3 4">ATCC 51468</strain>
    </source>
</reference>
<dbReference type="EMBL" id="MUGX01000026">
    <property type="protein sequence ID" value="OXA85197.1"/>
    <property type="molecule type" value="Genomic_DNA"/>
</dbReference>
<organism evidence="3 4">
    <name type="scientific">Flavobacterium hibernum</name>
    <dbReference type="NCBI Taxonomy" id="37752"/>
    <lineage>
        <taxon>Bacteria</taxon>
        <taxon>Pseudomonadati</taxon>
        <taxon>Bacteroidota</taxon>
        <taxon>Flavobacteriia</taxon>
        <taxon>Flavobacteriales</taxon>
        <taxon>Flavobacteriaceae</taxon>
        <taxon>Flavobacterium</taxon>
    </lineage>
</organism>
<feature type="domain" description="Phage terminase large subunit N-terminal" evidence="1">
    <location>
        <begin position="18"/>
        <end position="191"/>
    </location>
</feature>
<dbReference type="Pfam" id="PF17288">
    <property type="entry name" value="Terminase_3C"/>
    <property type="match status" value="1"/>
</dbReference>
<evidence type="ECO:0008006" key="5">
    <source>
        <dbReference type="Google" id="ProtNLM"/>
    </source>
</evidence>
<dbReference type="SUPFAM" id="SSF52540">
    <property type="entry name" value="P-loop containing nucleoside triphosphate hydrolases"/>
    <property type="match status" value="1"/>
</dbReference>
<dbReference type="Gene3D" id="3.30.420.280">
    <property type="match status" value="1"/>
</dbReference>
<dbReference type="Pfam" id="PF04466">
    <property type="entry name" value="Terminase_3"/>
    <property type="match status" value="1"/>
</dbReference>
<dbReference type="PANTHER" id="PTHR39184">
    <property type="match status" value="1"/>
</dbReference>
<evidence type="ECO:0000313" key="4">
    <source>
        <dbReference type="Proteomes" id="UP000198302"/>
    </source>
</evidence>
<keyword evidence="4" id="KW-1185">Reference proteome</keyword>
<dbReference type="Gene3D" id="3.40.50.300">
    <property type="entry name" value="P-loop containing nucleotide triphosphate hydrolases"/>
    <property type="match status" value="1"/>
</dbReference>
<dbReference type="Proteomes" id="UP000198302">
    <property type="component" value="Unassembled WGS sequence"/>
</dbReference>
<evidence type="ECO:0000313" key="3">
    <source>
        <dbReference type="EMBL" id="OXA85197.1"/>
    </source>
</evidence>
<dbReference type="InterPro" id="IPR052380">
    <property type="entry name" value="Viral_DNA_packaging_terminase"/>
</dbReference>
<comment type="caution">
    <text evidence="3">The sequence shown here is derived from an EMBL/GenBank/DDBJ whole genome shotgun (WGS) entry which is preliminary data.</text>
</comment>
<evidence type="ECO:0000259" key="2">
    <source>
        <dbReference type="Pfam" id="PF17288"/>
    </source>
</evidence>